<feature type="transmembrane region" description="Helical" evidence="2">
    <location>
        <begin position="231"/>
        <end position="252"/>
    </location>
</feature>
<feature type="transmembrane region" description="Helical" evidence="2">
    <location>
        <begin position="379"/>
        <end position="396"/>
    </location>
</feature>
<keyword evidence="2" id="KW-0812">Transmembrane</keyword>
<keyword evidence="2" id="KW-1133">Transmembrane helix</keyword>
<dbReference type="EMBL" id="JFAQ01000013">
    <property type="protein sequence ID" value="KPL50445.1"/>
    <property type="molecule type" value="Genomic_DNA"/>
</dbReference>
<reference evidence="3 4" key="1">
    <citation type="submission" date="2014-02" db="EMBL/GenBank/DDBJ databases">
        <title>Genome sequence of Xanthomonas axonopodis DSM 3585 (T).</title>
        <authorList>
            <person name="Midha S."/>
            <person name="Patil P.B."/>
        </authorList>
    </citation>
    <scope>NUCLEOTIDE SEQUENCE [LARGE SCALE GENOMIC DNA]</scope>
    <source>
        <strain evidence="3 4">DSM 3585</strain>
    </source>
</reference>
<dbReference type="PATRIC" id="fig|53413.25.peg.651"/>
<feature type="transmembrane region" description="Helical" evidence="2">
    <location>
        <begin position="264"/>
        <end position="283"/>
    </location>
</feature>
<gene>
    <name evidence="3" type="ORF">XAXN_01210</name>
</gene>
<feature type="transmembrane region" description="Helical" evidence="2">
    <location>
        <begin position="156"/>
        <end position="175"/>
    </location>
</feature>
<name>A0A0P6VXS7_9XANT</name>
<protein>
    <submittedName>
        <fullName evidence="3">Uncharacterized protein</fullName>
    </submittedName>
</protein>
<comment type="caution">
    <text evidence="3">The sequence shown here is derived from an EMBL/GenBank/DDBJ whole genome shotgun (WGS) entry which is preliminary data.</text>
</comment>
<feature type="transmembrane region" description="Helical" evidence="2">
    <location>
        <begin position="345"/>
        <end position="367"/>
    </location>
</feature>
<evidence type="ECO:0000256" key="2">
    <source>
        <dbReference type="SAM" id="Phobius"/>
    </source>
</evidence>
<evidence type="ECO:0000313" key="4">
    <source>
        <dbReference type="Proteomes" id="UP000054035"/>
    </source>
</evidence>
<evidence type="ECO:0000313" key="3">
    <source>
        <dbReference type="EMBL" id="KPL50445.1"/>
    </source>
</evidence>
<feature type="transmembrane region" description="Helical" evidence="2">
    <location>
        <begin position="41"/>
        <end position="59"/>
    </location>
</feature>
<feature type="compositionally biased region" description="Polar residues" evidence="1">
    <location>
        <begin position="483"/>
        <end position="504"/>
    </location>
</feature>
<feature type="transmembrane region" description="Helical" evidence="2">
    <location>
        <begin position="319"/>
        <end position="338"/>
    </location>
</feature>
<dbReference type="AlphaFoldDB" id="A0A0P6VXS7"/>
<accession>A0A0P6VXS7</accession>
<keyword evidence="2" id="KW-0472">Membrane</keyword>
<feature type="region of interest" description="Disordered" evidence="1">
    <location>
        <begin position="483"/>
        <end position="511"/>
    </location>
</feature>
<proteinExistence type="predicted"/>
<feature type="transmembrane region" description="Helical" evidence="2">
    <location>
        <begin position="79"/>
        <end position="98"/>
    </location>
</feature>
<dbReference type="Proteomes" id="UP000054035">
    <property type="component" value="Unassembled WGS sequence"/>
</dbReference>
<sequence length="511" mass="57015">MRWLVDIPPALQTQDSRLIVRDQTQEGFGWIGLGIVSDHGGWIPVSIGLVLLAVLYPWLRQEIGTTVPVEAKREAHQQIWIGLSIAAATLLALVLRRPSQWTNPYVWVEDGKELLPDFLQYGWGTLVHPVAGYILIPNKLINSISVTLSFRWLPEISLSLAALMTMAVMVALALLPTRLRAPWACALAVLAVPTDAEVFSTSAYALWWGAFLVVIPVFWDERRAPGLQWRFPMLLLGGLSSPLVVMMAPLYCVRAIILRQREEWWMLLTAGAIGAVQAKLVVLNPVASQERLSAPGVSALLERFVGHFLFRQPNAAQPALAAGLGLALILVILVAVWAQRRNSDGVLVTLIACFVLSVTAAAARVPIDLLDPFTGGPRYFFYPYIFLAWILIHIASEARGPARLIFVLLLLFPLQQTLQHGYRTHAPLDWREEVKRCTSGQTDKGPAVHWTGQMAYLWHAPLTAEQCRQLVRNSLFDNKLTYQDLPSTSERPPQHRVITSMTSPNHERDQQ</sequence>
<feature type="transmembrane region" description="Helical" evidence="2">
    <location>
        <begin position="203"/>
        <end position="219"/>
    </location>
</feature>
<organism evidence="3 4">
    <name type="scientific">Xanthomonas axonopodis</name>
    <dbReference type="NCBI Taxonomy" id="53413"/>
    <lineage>
        <taxon>Bacteria</taxon>
        <taxon>Pseudomonadati</taxon>
        <taxon>Pseudomonadota</taxon>
        <taxon>Gammaproteobacteria</taxon>
        <taxon>Lysobacterales</taxon>
        <taxon>Lysobacteraceae</taxon>
        <taxon>Xanthomonas</taxon>
    </lineage>
</organism>
<evidence type="ECO:0000256" key="1">
    <source>
        <dbReference type="SAM" id="MobiDB-lite"/>
    </source>
</evidence>